<dbReference type="AlphaFoldDB" id="A0AAP0G8J4"/>
<gene>
    <name evidence="1" type="ORF">KSP39_PZI008083</name>
</gene>
<comment type="caution">
    <text evidence="1">The sequence shown here is derived from an EMBL/GenBank/DDBJ whole genome shotgun (WGS) entry which is preliminary data.</text>
</comment>
<dbReference type="Proteomes" id="UP001418222">
    <property type="component" value="Unassembled WGS sequence"/>
</dbReference>
<proteinExistence type="predicted"/>
<accession>A0AAP0G8J4</accession>
<dbReference type="Gene3D" id="2.70.98.30">
    <property type="entry name" value="Golgi alpha-mannosidase II, domain 4"/>
    <property type="match status" value="1"/>
</dbReference>
<evidence type="ECO:0000313" key="1">
    <source>
        <dbReference type="EMBL" id="KAK8944333.1"/>
    </source>
</evidence>
<keyword evidence="2" id="KW-1185">Reference proteome</keyword>
<name>A0AAP0G8J4_9ASPA</name>
<reference evidence="1 2" key="1">
    <citation type="journal article" date="2022" name="Nat. Plants">
        <title>Genomes of leafy and leafless Platanthera orchids illuminate the evolution of mycoheterotrophy.</title>
        <authorList>
            <person name="Li M.H."/>
            <person name="Liu K.W."/>
            <person name="Li Z."/>
            <person name="Lu H.C."/>
            <person name="Ye Q.L."/>
            <person name="Zhang D."/>
            <person name="Wang J.Y."/>
            <person name="Li Y.F."/>
            <person name="Zhong Z.M."/>
            <person name="Liu X."/>
            <person name="Yu X."/>
            <person name="Liu D.K."/>
            <person name="Tu X.D."/>
            <person name="Liu B."/>
            <person name="Hao Y."/>
            <person name="Liao X.Y."/>
            <person name="Jiang Y.T."/>
            <person name="Sun W.H."/>
            <person name="Chen J."/>
            <person name="Chen Y.Q."/>
            <person name="Ai Y."/>
            <person name="Zhai J.W."/>
            <person name="Wu S.S."/>
            <person name="Zhou Z."/>
            <person name="Hsiao Y.Y."/>
            <person name="Wu W.L."/>
            <person name="Chen Y.Y."/>
            <person name="Lin Y.F."/>
            <person name="Hsu J.L."/>
            <person name="Li C.Y."/>
            <person name="Wang Z.W."/>
            <person name="Zhao X."/>
            <person name="Zhong W.Y."/>
            <person name="Ma X.K."/>
            <person name="Ma L."/>
            <person name="Huang J."/>
            <person name="Chen G.Z."/>
            <person name="Huang M.Z."/>
            <person name="Huang L."/>
            <person name="Peng D.H."/>
            <person name="Luo Y.B."/>
            <person name="Zou S.Q."/>
            <person name="Chen S.P."/>
            <person name="Lan S."/>
            <person name="Tsai W.C."/>
            <person name="Van de Peer Y."/>
            <person name="Liu Z.J."/>
        </authorList>
    </citation>
    <scope>NUCLEOTIDE SEQUENCE [LARGE SCALE GENOMIC DNA]</scope>
    <source>
        <strain evidence="1">Lor287</strain>
    </source>
</reference>
<sequence>MVHYIRMKKRKHVNDELLEILEPHLDEQHQELEFADVEQNLHVAVEDDVNLLPNDSEDLVPEEEELNNLEEDRHEKSFPGIVKGKETNPETEKVVIQAKMEQLQAQQGEKCGTSDQFSVVMPKEHTGCVWLVGKGVTKSNLKTSSSSTGTLVDGINVKVLVDLVKSITARVKDELTQEILFNSLNQPPTLNKFPGDEIPIIRGSTLSALNGTNDEIGRQAVLKLMDFVDGYIPDSITQLDKPFLMPIKDVFSIQVDLTVRQSYLWYGSGTSDEQDPQASGAYIFRPNGSLPSASLRAVFAFHYLFGVPRAVRAARARCPEVTAARGGRRWRRPPKTVGSPVVTSTATNARGAWPRGEQLCSAKRTLSKVKTRKRAKIPLKRIQDSNLRILCSSS</sequence>
<dbReference type="GO" id="GO:0005975">
    <property type="term" value="P:carbohydrate metabolic process"/>
    <property type="evidence" value="ECO:0007669"/>
    <property type="project" value="InterPro"/>
</dbReference>
<dbReference type="GO" id="GO:0030246">
    <property type="term" value="F:carbohydrate binding"/>
    <property type="evidence" value="ECO:0007669"/>
    <property type="project" value="InterPro"/>
</dbReference>
<dbReference type="GO" id="GO:0003824">
    <property type="term" value="F:catalytic activity"/>
    <property type="evidence" value="ECO:0007669"/>
    <property type="project" value="InterPro"/>
</dbReference>
<dbReference type="SUPFAM" id="SSF74650">
    <property type="entry name" value="Galactose mutarotase-like"/>
    <property type="match status" value="1"/>
</dbReference>
<organism evidence="1 2">
    <name type="scientific">Platanthera zijinensis</name>
    <dbReference type="NCBI Taxonomy" id="2320716"/>
    <lineage>
        <taxon>Eukaryota</taxon>
        <taxon>Viridiplantae</taxon>
        <taxon>Streptophyta</taxon>
        <taxon>Embryophyta</taxon>
        <taxon>Tracheophyta</taxon>
        <taxon>Spermatophyta</taxon>
        <taxon>Magnoliopsida</taxon>
        <taxon>Liliopsida</taxon>
        <taxon>Asparagales</taxon>
        <taxon>Orchidaceae</taxon>
        <taxon>Orchidoideae</taxon>
        <taxon>Orchideae</taxon>
        <taxon>Orchidinae</taxon>
        <taxon>Platanthera</taxon>
    </lineage>
</organism>
<dbReference type="EMBL" id="JBBWWQ010000006">
    <property type="protein sequence ID" value="KAK8944333.1"/>
    <property type="molecule type" value="Genomic_DNA"/>
</dbReference>
<dbReference type="InterPro" id="IPR011013">
    <property type="entry name" value="Gal_mutarotase_sf_dom"/>
</dbReference>
<evidence type="ECO:0000313" key="2">
    <source>
        <dbReference type="Proteomes" id="UP001418222"/>
    </source>
</evidence>
<protein>
    <submittedName>
        <fullName evidence="1">Uncharacterized protein</fullName>
    </submittedName>
</protein>